<keyword evidence="2" id="KW-1185">Reference proteome</keyword>
<comment type="caution">
    <text evidence="1">The sequence shown here is derived from an EMBL/GenBank/DDBJ whole genome shotgun (WGS) entry which is preliminary data.</text>
</comment>
<name>A0A840IZ58_9PSEU</name>
<gene>
    <name evidence="1" type="ORF">BJY18_003923</name>
</gene>
<dbReference type="AlphaFoldDB" id="A0A840IZ58"/>
<organism evidence="1 2">
    <name type="scientific">Amycolatopsis jiangsuensis</name>
    <dbReference type="NCBI Taxonomy" id="1181879"/>
    <lineage>
        <taxon>Bacteria</taxon>
        <taxon>Bacillati</taxon>
        <taxon>Actinomycetota</taxon>
        <taxon>Actinomycetes</taxon>
        <taxon>Pseudonocardiales</taxon>
        <taxon>Pseudonocardiaceae</taxon>
        <taxon>Amycolatopsis</taxon>
    </lineage>
</organism>
<proteinExistence type="predicted"/>
<evidence type="ECO:0000313" key="2">
    <source>
        <dbReference type="Proteomes" id="UP000581769"/>
    </source>
</evidence>
<dbReference type="RefSeq" id="WP_376774694.1">
    <property type="nucleotide sequence ID" value="NZ_JACHMG010000001.1"/>
</dbReference>
<sequence length="58" mass="6492">MATFVFYGLNGFDLDAPEDDAYDLVIAAETGTREYQPVAERLAGWARAEVAQPREVER</sequence>
<dbReference type="Proteomes" id="UP000581769">
    <property type="component" value="Unassembled WGS sequence"/>
</dbReference>
<protein>
    <submittedName>
        <fullName evidence="1">Prophage maintenance system killer protein</fullName>
    </submittedName>
</protein>
<dbReference type="Gene3D" id="1.10.1790.50">
    <property type="match status" value="1"/>
</dbReference>
<reference evidence="1 2" key="1">
    <citation type="submission" date="2020-08" db="EMBL/GenBank/DDBJ databases">
        <title>Sequencing the genomes of 1000 actinobacteria strains.</title>
        <authorList>
            <person name="Klenk H.-P."/>
        </authorList>
    </citation>
    <scope>NUCLEOTIDE SEQUENCE [LARGE SCALE GENOMIC DNA]</scope>
    <source>
        <strain evidence="1 2">DSM 45859</strain>
    </source>
</reference>
<evidence type="ECO:0000313" key="1">
    <source>
        <dbReference type="EMBL" id="MBB4686438.1"/>
    </source>
</evidence>
<accession>A0A840IZ58</accession>
<dbReference type="EMBL" id="JACHMG010000001">
    <property type="protein sequence ID" value="MBB4686438.1"/>
    <property type="molecule type" value="Genomic_DNA"/>
</dbReference>